<feature type="compositionally biased region" description="Basic and acidic residues" evidence="2">
    <location>
        <begin position="312"/>
        <end position="328"/>
    </location>
</feature>
<keyword evidence="3" id="KW-0472">Membrane</keyword>
<feature type="transmembrane region" description="Helical" evidence="3">
    <location>
        <begin position="44"/>
        <end position="66"/>
    </location>
</feature>
<feature type="region of interest" description="Disordered" evidence="2">
    <location>
        <begin position="311"/>
        <end position="339"/>
    </location>
</feature>
<evidence type="ECO:0000256" key="1">
    <source>
        <dbReference type="SAM" id="Coils"/>
    </source>
</evidence>
<evidence type="ECO:0000256" key="2">
    <source>
        <dbReference type="SAM" id="MobiDB-lite"/>
    </source>
</evidence>
<keyword evidence="1" id="KW-0175">Coiled coil</keyword>
<reference evidence="5" key="1">
    <citation type="submission" date="2025-08" db="UniProtKB">
        <authorList>
            <consortium name="RefSeq"/>
        </authorList>
    </citation>
    <scope>IDENTIFICATION</scope>
</reference>
<dbReference type="RefSeq" id="XP_026191235.1">
    <property type="nucleotide sequence ID" value="XM_026335450.1"/>
</dbReference>
<keyword evidence="3" id="KW-0812">Transmembrane</keyword>
<protein>
    <submittedName>
        <fullName evidence="5">Uncharacterized protein LOC113146856</fullName>
    </submittedName>
</protein>
<proteinExistence type="predicted"/>
<feature type="coiled-coil region" evidence="1">
    <location>
        <begin position="202"/>
        <end position="232"/>
    </location>
</feature>
<dbReference type="AlphaFoldDB" id="A0A6P6RVU8"/>
<evidence type="ECO:0000256" key="3">
    <source>
        <dbReference type="SAM" id="Phobius"/>
    </source>
</evidence>
<sequence length="614" mass="66730">MHYGTKLLREFRTAVQQLQGQMHLESSSRTASSRRLRACLVDSIYFLPALTAATATHCLLLAAHAYPIQQQKPPRDGECQQEQPGNSEDLLQLQQKTTLQLIELLFAAAVTRFSARCLRSFLAADLSVLLHALLLARRNGVAAAAAPAANELVDRTATEVQWKATAATLREVSAILVSLAALGHRTSAVYIHLTYRLTQLILDSDEEQEEHMQQEQKKLEEEQMQQREVLHRAEQFAAAGKALAAVEHLDLPAARVILFAALAAADAGPPADVSTPLQQNCKRPQPAFLRAQAVSDTAFFVSSYLRLQQQYQREHESKHSDEGSRTPPEDAASPTAGAEAAAGQPPAFLTAAEAALVARALLPHAAAAAAAGDMRGDQLCTTLRYFSTVNCASFGAAVQQQRLLLCARLLHQLLAKGPCSLPQHSLASSLQALRSLTPLLLERQHVVAGLKPKAFVLLLCVTADCAAVPAVAEGHCGDGELTEGEHEEHTFTSTKTADAAAGELSLLLQLLQALQRAPLLQQMAHAAPQVRRQQLQLLEETLQQAAAAFGICAAAGEPRCTQQQHQQQADAAQEVLLQLRQTLHRACTRLSWQQQDPRQPHRKLQLKQQTVSCL</sequence>
<name>A0A6P6RVU8_9EIME</name>
<dbReference type="GeneID" id="113146856"/>
<keyword evidence="3" id="KW-1133">Transmembrane helix</keyword>
<evidence type="ECO:0000313" key="4">
    <source>
        <dbReference type="Proteomes" id="UP000515125"/>
    </source>
</evidence>
<dbReference type="Proteomes" id="UP000515125">
    <property type="component" value="Unplaced"/>
</dbReference>
<organism evidence="4 5">
    <name type="scientific">Cyclospora cayetanensis</name>
    <dbReference type="NCBI Taxonomy" id="88456"/>
    <lineage>
        <taxon>Eukaryota</taxon>
        <taxon>Sar</taxon>
        <taxon>Alveolata</taxon>
        <taxon>Apicomplexa</taxon>
        <taxon>Conoidasida</taxon>
        <taxon>Coccidia</taxon>
        <taxon>Eucoccidiorida</taxon>
        <taxon>Eimeriorina</taxon>
        <taxon>Eimeriidae</taxon>
        <taxon>Cyclospora</taxon>
    </lineage>
</organism>
<keyword evidence="4" id="KW-1185">Reference proteome</keyword>
<accession>A0A6P6RVU8</accession>
<evidence type="ECO:0000313" key="5">
    <source>
        <dbReference type="RefSeq" id="XP_026191235.1"/>
    </source>
</evidence>
<gene>
    <name evidence="5" type="primary">LOC113146856</name>
</gene>